<dbReference type="Pfam" id="PF17168">
    <property type="entry name" value="DUF5127"/>
    <property type="match status" value="1"/>
</dbReference>
<dbReference type="Gene3D" id="2.60.120.260">
    <property type="entry name" value="Galactose-binding domain-like"/>
    <property type="match status" value="1"/>
</dbReference>
<dbReference type="EMBL" id="JAAFZH010000021">
    <property type="protein sequence ID" value="NDU98862.1"/>
    <property type="molecule type" value="Genomic_DNA"/>
</dbReference>
<comment type="caution">
    <text evidence="5">The sequence shown here is derived from an EMBL/GenBank/DDBJ whole genome shotgun (WGS) entry which is preliminary data.</text>
</comment>
<evidence type="ECO:0000259" key="4">
    <source>
        <dbReference type="Pfam" id="PF17168"/>
    </source>
</evidence>
<dbReference type="AlphaFoldDB" id="A0A6L9LHN6"/>
<evidence type="ECO:0000313" key="5">
    <source>
        <dbReference type="EMBL" id="NDU98862.1"/>
    </source>
</evidence>
<name>A0A6L9LHN6_9BACT</name>
<sequence length="838" mass="93283">MHKNVLFYSVFSFLVFATSGHSLAQTLRPPAYPLVTHDPYFSVWSMTDKLTDSPTRHWTGKPQSLEGMIRVDGKAYQFLGAVPTTYASILPTAELQSYTAQYTTTKPETGWEKPDFDARRWKSGAGPFGDTPEARTRWATQESNDIYIRREFTFDGKADRKNLQLVVNHDDDVEVYLNGVQILSKPGYVSEYIHLPLSEAGQQALRTGKNVLAVHCVSPRGGSFIDVGIVQPIKSAVINTAEQTNVTVSATQTNYAFTAGPVKLTVNFLSPLLMDELDVVARPVTYVTFSAQSADEKPHAVQIYFSEAGTLATNTIGQKVVTKAGQASGISYEMIGTEEQPILQKKGDNIRIDWGYAYLAVPQSTESRTASGIATTLKQSFLDSGQLASSAKGVAGEVAQNVALATVLNMGNVTKPVEKYLMLAYDDLYSVQYFNQNLRAWWCRDGKTTMPMLLQTAAKDYSRLRQKSTAFDAKLRTDAQKAGGKEYADLCVLAYRQAIAAHKIVAGPKGNQKTEPVFFFSKENFSNGSIGTVDVTYPSAPLFLLYNNELAKGLLRFIFDYSESGRWKKDFPAHDVGTYPLANGQTYGEDMPVEEAGNMIILTAAAAHVDGNATFAREHWPTLTKWVSFLKRDGFDPTNQLCTDDFAGHLARNANLSAKAIIGIACYGKLAGMMGDQKTADEHLTLAREMAKKWMEMDADGDHYALTFDKPAGSWSQKYNIVWDKMLDLNVFPTEVARKEIAFYLKQQKPYGLPLDSRKTYTKSDWIMWTATLAESPDDFQAFIRPVWKFANETPSRVPLNDWHETTNAKQVGFQARSVVGGYYIKMLEQWLLAKKKK</sequence>
<dbReference type="SUPFAM" id="SSF49785">
    <property type="entry name" value="Galactose-binding domain-like"/>
    <property type="match status" value="1"/>
</dbReference>
<dbReference type="InterPro" id="IPR032514">
    <property type="entry name" value="GtaA_central"/>
</dbReference>
<reference evidence="5 6" key="1">
    <citation type="submission" date="2020-02" db="EMBL/GenBank/DDBJ databases">
        <title>Draft genome sequence of two Spirosoma agri KCTC 52727 and Spirosoma terrae KCTC 52035.</title>
        <authorList>
            <person name="Rojas J."/>
            <person name="Ambika Manirajan B."/>
            <person name="Suarez C."/>
            <person name="Ratering S."/>
            <person name="Schnell S."/>
        </authorList>
    </citation>
    <scope>NUCLEOTIDE SEQUENCE [LARGE SCALE GENOMIC DNA]</scope>
    <source>
        <strain evidence="5 6">KCTC 52035</strain>
    </source>
</reference>
<dbReference type="InterPro" id="IPR012341">
    <property type="entry name" value="6hp_glycosidase-like_sf"/>
</dbReference>
<evidence type="ECO:0000259" key="3">
    <source>
        <dbReference type="Pfam" id="PF16335"/>
    </source>
</evidence>
<keyword evidence="6" id="KW-1185">Reference proteome</keyword>
<feature type="domain" description="Glutaminase A central" evidence="3">
    <location>
        <begin position="484"/>
        <end position="826"/>
    </location>
</feature>
<organism evidence="5 6">
    <name type="scientific">Spirosoma terrae</name>
    <dbReference type="NCBI Taxonomy" id="1968276"/>
    <lineage>
        <taxon>Bacteria</taxon>
        <taxon>Pseudomonadati</taxon>
        <taxon>Bacteroidota</taxon>
        <taxon>Cytophagia</taxon>
        <taxon>Cytophagales</taxon>
        <taxon>Cytophagaceae</taxon>
        <taxon>Spirosoma</taxon>
    </lineage>
</organism>
<dbReference type="InterPro" id="IPR052743">
    <property type="entry name" value="Glutaminase_GtaA"/>
</dbReference>
<feature type="signal peptide" evidence="1">
    <location>
        <begin position="1"/>
        <end position="24"/>
    </location>
</feature>
<keyword evidence="1" id="KW-0732">Signal</keyword>
<accession>A0A6L9LHN6</accession>
<protein>
    <submittedName>
        <fullName evidence="5">DUF4965 domain-containing protein</fullName>
    </submittedName>
</protein>
<feature type="domain" description="Glutaminase A N-terminal" evidence="4">
    <location>
        <begin position="251"/>
        <end position="478"/>
    </location>
</feature>
<dbReference type="RefSeq" id="WP_163954996.1">
    <property type="nucleotide sequence ID" value="NZ_JAAFZH010000021.1"/>
</dbReference>
<dbReference type="PANTHER" id="PTHR31987:SF1">
    <property type="entry name" value="GLUTAMINASE A"/>
    <property type="match status" value="1"/>
</dbReference>
<proteinExistence type="predicted"/>
<evidence type="ECO:0000313" key="6">
    <source>
        <dbReference type="Proteomes" id="UP000474175"/>
    </source>
</evidence>
<gene>
    <name evidence="5" type="ORF">GK108_28540</name>
</gene>
<dbReference type="InterPro" id="IPR033433">
    <property type="entry name" value="GtaA_N"/>
</dbReference>
<evidence type="ECO:0000256" key="1">
    <source>
        <dbReference type="SAM" id="SignalP"/>
    </source>
</evidence>
<feature type="domain" description="DUF4964" evidence="2">
    <location>
        <begin position="22"/>
        <end position="82"/>
    </location>
</feature>
<dbReference type="Proteomes" id="UP000474175">
    <property type="component" value="Unassembled WGS sequence"/>
</dbReference>
<dbReference type="Pfam" id="PF16334">
    <property type="entry name" value="DUF4964"/>
    <property type="match status" value="1"/>
</dbReference>
<evidence type="ECO:0000259" key="2">
    <source>
        <dbReference type="Pfam" id="PF16334"/>
    </source>
</evidence>
<feature type="chain" id="PRO_5027032736" evidence="1">
    <location>
        <begin position="25"/>
        <end position="838"/>
    </location>
</feature>
<dbReference type="InterPro" id="IPR008928">
    <property type="entry name" value="6-hairpin_glycosidase_sf"/>
</dbReference>
<dbReference type="InterPro" id="IPR008979">
    <property type="entry name" value="Galactose-bd-like_sf"/>
</dbReference>
<dbReference type="InterPro" id="IPR032515">
    <property type="entry name" value="DUF4964"/>
</dbReference>
<dbReference type="GO" id="GO:0005975">
    <property type="term" value="P:carbohydrate metabolic process"/>
    <property type="evidence" value="ECO:0007669"/>
    <property type="project" value="InterPro"/>
</dbReference>
<dbReference type="Gene3D" id="1.50.10.10">
    <property type="match status" value="1"/>
</dbReference>
<dbReference type="SUPFAM" id="SSF48208">
    <property type="entry name" value="Six-hairpin glycosidases"/>
    <property type="match status" value="1"/>
</dbReference>
<dbReference type="PANTHER" id="PTHR31987">
    <property type="entry name" value="GLUTAMINASE A-RELATED"/>
    <property type="match status" value="1"/>
</dbReference>
<dbReference type="Pfam" id="PF16335">
    <property type="entry name" value="GtaA_6_Hairpin"/>
    <property type="match status" value="1"/>
</dbReference>